<evidence type="ECO:0000256" key="2">
    <source>
        <dbReference type="ARBA" id="ARBA00007168"/>
    </source>
</evidence>
<keyword evidence="3 7" id="KW-0812">Transmembrane</keyword>
<dbReference type="Proteomes" id="UP000324800">
    <property type="component" value="Unassembled WGS sequence"/>
</dbReference>
<reference evidence="9 10" key="1">
    <citation type="submission" date="2019-03" db="EMBL/GenBank/DDBJ databases">
        <title>Single cell metagenomics reveals metabolic interactions within the superorganism composed of flagellate Streblomastix strix and complex community of Bacteroidetes bacteria on its surface.</title>
        <authorList>
            <person name="Treitli S.C."/>
            <person name="Kolisko M."/>
            <person name="Husnik F."/>
            <person name="Keeling P."/>
            <person name="Hampl V."/>
        </authorList>
    </citation>
    <scope>NUCLEOTIDE SEQUENCE [LARGE SCALE GENOMIC DNA]</scope>
    <source>
        <strain evidence="9">ST1C</strain>
    </source>
</reference>
<keyword evidence="5 7" id="KW-0472">Membrane</keyword>
<evidence type="ECO:0000256" key="4">
    <source>
        <dbReference type="ARBA" id="ARBA00022989"/>
    </source>
</evidence>
<feature type="compositionally biased region" description="Low complexity" evidence="8">
    <location>
        <begin position="747"/>
        <end position="772"/>
    </location>
</feature>
<evidence type="ECO:0000256" key="1">
    <source>
        <dbReference type="ARBA" id="ARBA00004141"/>
    </source>
</evidence>
<dbReference type="PANTHER" id="PTHR12385:SF14">
    <property type="entry name" value="CHOLINE TRANSPORTER-LIKE 2"/>
    <property type="match status" value="1"/>
</dbReference>
<comment type="similarity">
    <text evidence="2 7">Belongs to the CTL (choline transporter-like) family.</text>
</comment>
<feature type="transmembrane region" description="Helical" evidence="7">
    <location>
        <begin position="329"/>
        <end position="346"/>
    </location>
</feature>
<comment type="function">
    <text evidence="7">Choline transporter.</text>
</comment>
<name>A0A5J4VPX8_9EUKA</name>
<dbReference type="GO" id="GO:0022857">
    <property type="term" value="F:transmembrane transporter activity"/>
    <property type="evidence" value="ECO:0007669"/>
    <property type="project" value="UniProtKB-UniRule"/>
</dbReference>
<sequence length="780" mass="88759">MILTSRLLLDATDNPVNDVPMTRGYKKIDFDRRKNGGCRDKGCLIFFLTMIIAGAVLLIVVTNIGSLKPLSRFHSEENAEFEFENQNFDQFQLFTLQDEQSNNIISVVTCPNAARPCACDGKMPIAVSSSEQCINMGQNCFITELDYSEKDGQCIEMNYVDANPLLTFINEFIKHIWMVAIIGLIAVLLCYFYIFLIMKYTKQVIYGIIIIYVLASVAIAIGFIILGVTNPIKDIDQQQAETYYIMAGVFVFIAVVLLIAICLCYEYFAVCVEIIKEASHALRDMPQLILASTIIGLVQTIIMSTASTYFTFCTSLYSKYEYSHRDFDLAMFIITLTIGIFAYPWMFFFVNGFNFSMVAGAVVGWYFTHKEEEKPKASKLLFDSLKRNLRYHCGSIAKLSGVISFTKTMRFLADFAEQIAVKKKNVALFFLACMIKCIFMCIERILAFFTDNIYIYIQIKGQEMWPAAKESAELTIRSFFHAYILDNLLFIIIIEGGMTIVVLTLVLSFILVRPDLFDIIPFDSPYIPEGAWWLIITLGFFLTITIVNVLMNCFEVIIRTIFICYFVDRDMYRSFLRGKLALGVQNQYGTANDGNEQNNNNNNQPNFEKPAYKPFASLGLQEHMGLVKSIGIKKVQSYKEQHNDFTIPIQDYGMNDFVEYEAEPAPLVSQAPQQDAFHAAPVNPSLGQGYQALPPQQQYIGVPATYPQQQYYYANQGPNYPYQSGVNPQGQNWGQIPVEQQIQFQQIQQVQQQQQPPYIQTSFPAQAPQQPTQRPPVDKE</sequence>
<feature type="transmembrane region" description="Helical" evidence="7">
    <location>
        <begin position="204"/>
        <end position="230"/>
    </location>
</feature>
<evidence type="ECO:0000256" key="6">
    <source>
        <dbReference type="ARBA" id="ARBA00023180"/>
    </source>
</evidence>
<evidence type="ECO:0000256" key="3">
    <source>
        <dbReference type="ARBA" id="ARBA00022692"/>
    </source>
</evidence>
<dbReference type="GO" id="GO:0005886">
    <property type="term" value="C:plasma membrane"/>
    <property type="evidence" value="ECO:0007669"/>
    <property type="project" value="UniProtKB-SubCell"/>
</dbReference>
<evidence type="ECO:0000256" key="8">
    <source>
        <dbReference type="SAM" id="MobiDB-lite"/>
    </source>
</evidence>
<feature type="transmembrane region" description="Helical" evidence="7">
    <location>
        <begin position="242"/>
        <end position="268"/>
    </location>
</feature>
<evidence type="ECO:0000313" key="9">
    <source>
        <dbReference type="EMBL" id="KAA6384545.1"/>
    </source>
</evidence>
<dbReference type="InterPro" id="IPR007603">
    <property type="entry name" value="Choline_transptr-like"/>
</dbReference>
<protein>
    <recommendedName>
        <fullName evidence="7">Choline transporter-like protein</fullName>
    </recommendedName>
</protein>
<dbReference type="AlphaFoldDB" id="A0A5J4VPX8"/>
<keyword evidence="4 7" id="KW-1133">Transmembrane helix</keyword>
<feature type="transmembrane region" description="Helical" evidence="7">
    <location>
        <begin position="176"/>
        <end position="198"/>
    </location>
</feature>
<dbReference type="PANTHER" id="PTHR12385">
    <property type="entry name" value="CHOLINE TRANSPORTER-LIKE (SLC FAMILY 44)"/>
    <property type="match status" value="1"/>
</dbReference>
<proteinExistence type="inferred from homology"/>
<feature type="transmembrane region" description="Helical" evidence="7">
    <location>
        <begin position="44"/>
        <end position="65"/>
    </location>
</feature>
<comment type="subcellular location">
    <subcellularLocation>
        <location evidence="7">Cell membrane</location>
        <topology evidence="7">Multi-pass membrane protein</topology>
    </subcellularLocation>
    <subcellularLocation>
        <location evidence="1">Membrane</location>
        <topology evidence="1">Multi-pass membrane protein</topology>
    </subcellularLocation>
</comment>
<dbReference type="EMBL" id="SNRW01005707">
    <property type="protein sequence ID" value="KAA6384545.1"/>
    <property type="molecule type" value="Genomic_DNA"/>
</dbReference>
<comment type="caution">
    <text evidence="9">The sequence shown here is derived from an EMBL/GenBank/DDBJ whole genome shotgun (WGS) entry which is preliminary data.</text>
</comment>
<feature type="transmembrane region" description="Helical" evidence="7">
    <location>
        <begin position="426"/>
        <end position="449"/>
    </location>
</feature>
<feature type="region of interest" description="Disordered" evidence="8">
    <location>
        <begin position="747"/>
        <end position="780"/>
    </location>
</feature>
<feature type="transmembrane region" description="Helical" evidence="7">
    <location>
        <begin position="488"/>
        <end position="511"/>
    </location>
</feature>
<evidence type="ECO:0000313" key="10">
    <source>
        <dbReference type="Proteomes" id="UP000324800"/>
    </source>
</evidence>
<evidence type="ECO:0000256" key="7">
    <source>
        <dbReference type="RuleBase" id="RU368066"/>
    </source>
</evidence>
<organism evidence="9 10">
    <name type="scientific">Streblomastix strix</name>
    <dbReference type="NCBI Taxonomy" id="222440"/>
    <lineage>
        <taxon>Eukaryota</taxon>
        <taxon>Metamonada</taxon>
        <taxon>Preaxostyla</taxon>
        <taxon>Oxymonadida</taxon>
        <taxon>Streblomastigidae</taxon>
        <taxon>Streblomastix</taxon>
    </lineage>
</organism>
<dbReference type="OrthoDB" id="420519at2759"/>
<gene>
    <name evidence="9" type="ORF">EZS28_019928</name>
</gene>
<evidence type="ECO:0000256" key="5">
    <source>
        <dbReference type="ARBA" id="ARBA00023136"/>
    </source>
</evidence>
<keyword evidence="6" id="KW-0325">Glycoprotein</keyword>
<feature type="transmembrane region" description="Helical" evidence="7">
    <location>
        <begin position="288"/>
        <end position="317"/>
    </location>
</feature>
<accession>A0A5J4VPX8</accession>
<feature type="transmembrane region" description="Helical" evidence="7">
    <location>
        <begin position="531"/>
        <end position="551"/>
    </location>
</feature>
<dbReference type="Pfam" id="PF04515">
    <property type="entry name" value="Choline_transpo"/>
    <property type="match status" value="1"/>
</dbReference>